<evidence type="ECO:0000313" key="3">
    <source>
        <dbReference type="Proteomes" id="UP001350748"/>
    </source>
</evidence>
<comment type="caution">
    <text evidence="2">The sequence shown here is derived from an EMBL/GenBank/DDBJ whole genome shotgun (WGS) entry which is preliminary data.</text>
</comment>
<sequence>MKTRIPLSFLIGLIFGVGLVVSGMNLPSKVQGFLDIAGLWDPSLAFVMIGAIGVATLAFRLAAGRRISFIGEPIQQPAAGRVDARLVVGAAIFGVGWGLSGVCPGPATVNLAFLDPKAVVFFVAMVLGMAIERMGPLLKRASAPAAVEQDS</sequence>
<reference evidence="2 3" key="1">
    <citation type="submission" date="2024-02" db="EMBL/GenBank/DDBJ databases">
        <authorList>
            <person name="Grouzdev D."/>
        </authorList>
    </citation>
    <scope>NUCLEOTIDE SEQUENCE [LARGE SCALE GENOMIC DNA]</scope>
    <source>
        <strain evidence="2 3">9N</strain>
    </source>
</reference>
<evidence type="ECO:0000313" key="2">
    <source>
        <dbReference type="EMBL" id="MEF3366265.1"/>
    </source>
</evidence>
<dbReference type="EMBL" id="JAZHYN010000015">
    <property type="protein sequence ID" value="MEF3366265.1"/>
    <property type="molecule type" value="Genomic_DNA"/>
</dbReference>
<feature type="transmembrane region" description="Helical" evidence="1">
    <location>
        <begin position="113"/>
        <end position="131"/>
    </location>
</feature>
<feature type="transmembrane region" description="Helical" evidence="1">
    <location>
        <begin position="7"/>
        <end position="24"/>
    </location>
</feature>
<proteinExistence type="predicted"/>
<dbReference type="RefSeq" id="WP_332081248.1">
    <property type="nucleotide sequence ID" value="NZ_JAZHYN010000015.1"/>
</dbReference>
<feature type="transmembrane region" description="Helical" evidence="1">
    <location>
        <begin position="44"/>
        <end position="63"/>
    </location>
</feature>
<dbReference type="Proteomes" id="UP001350748">
    <property type="component" value="Unassembled WGS sequence"/>
</dbReference>
<accession>A0ABU7XGN7</accession>
<organism evidence="2 3">
    <name type="scientific">Methylocystis borbori</name>
    <dbReference type="NCBI Taxonomy" id="3118750"/>
    <lineage>
        <taxon>Bacteria</taxon>
        <taxon>Pseudomonadati</taxon>
        <taxon>Pseudomonadota</taxon>
        <taxon>Alphaproteobacteria</taxon>
        <taxon>Hyphomicrobiales</taxon>
        <taxon>Methylocystaceae</taxon>
        <taxon>Methylocystis</taxon>
    </lineage>
</organism>
<dbReference type="InterPro" id="IPR046513">
    <property type="entry name" value="DUF6691"/>
</dbReference>
<evidence type="ECO:0000256" key="1">
    <source>
        <dbReference type="SAM" id="Phobius"/>
    </source>
</evidence>
<gene>
    <name evidence="2" type="ORF">V3H18_06905</name>
</gene>
<keyword evidence="1" id="KW-0472">Membrane</keyword>
<keyword evidence="1" id="KW-1133">Transmembrane helix</keyword>
<keyword evidence="3" id="KW-1185">Reference proteome</keyword>
<name>A0ABU7XGN7_9HYPH</name>
<protein>
    <submittedName>
        <fullName evidence="2">DUF6691 family protein</fullName>
    </submittedName>
</protein>
<feature type="transmembrane region" description="Helical" evidence="1">
    <location>
        <begin position="84"/>
        <end position="107"/>
    </location>
</feature>
<dbReference type="Pfam" id="PF20398">
    <property type="entry name" value="DUF6691"/>
    <property type="match status" value="1"/>
</dbReference>
<keyword evidence="1" id="KW-0812">Transmembrane</keyword>